<dbReference type="EMBL" id="KQ483774">
    <property type="protein sequence ID" value="KYP41412.1"/>
    <property type="molecule type" value="Genomic_DNA"/>
</dbReference>
<name>A0A151RFP2_CAJCA</name>
<dbReference type="AlphaFoldDB" id="A0A151RFP2"/>
<dbReference type="Proteomes" id="UP000075243">
    <property type="component" value="Unassembled WGS sequence"/>
</dbReference>
<dbReference type="PANTHER" id="PTHR11439:SF515">
    <property type="entry name" value="GAG-POL POLYPROTEIN"/>
    <property type="match status" value="1"/>
</dbReference>
<protein>
    <submittedName>
        <fullName evidence="1">Copia protein</fullName>
    </submittedName>
</protein>
<organism evidence="1 2">
    <name type="scientific">Cajanus cajan</name>
    <name type="common">Pigeon pea</name>
    <name type="synonym">Cajanus indicus</name>
    <dbReference type="NCBI Taxonomy" id="3821"/>
    <lineage>
        <taxon>Eukaryota</taxon>
        <taxon>Viridiplantae</taxon>
        <taxon>Streptophyta</taxon>
        <taxon>Embryophyta</taxon>
        <taxon>Tracheophyta</taxon>
        <taxon>Spermatophyta</taxon>
        <taxon>Magnoliopsida</taxon>
        <taxon>eudicotyledons</taxon>
        <taxon>Gunneridae</taxon>
        <taxon>Pentapetalae</taxon>
        <taxon>rosids</taxon>
        <taxon>fabids</taxon>
        <taxon>Fabales</taxon>
        <taxon>Fabaceae</taxon>
        <taxon>Papilionoideae</taxon>
        <taxon>50 kb inversion clade</taxon>
        <taxon>NPAAA clade</taxon>
        <taxon>indigoferoid/millettioid clade</taxon>
        <taxon>Phaseoleae</taxon>
        <taxon>Cajanus</taxon>
    </lineage>
</organism>
<proteinExistence type="predicted"/>
<evidence type="ECO:0000313" key="2">
    <source>
        <dbReference type="Proteomes" id="UP000075243"/>
    </source>
</evidence>
<evidence type="ECO:0000313" key="1">
    <source>
        <dbReference type="EMBL" id="KYP41412.1"/>
    </source>
</evidence>
<dbReference type="OMA" id="CEGHLIA"/>
<dbReference type="CDD" id="cd09272">
    <property type="entry name" value="RNase_HI_RT_Ty1"/>
    <property type="match status" value="1"/>
</dbReference>
<dbReference type="Gramene" id="C.cajan_35094.t">
    <property type="protein sequence ID" value="C.cajan_35094.t.cds1"/>
    <property type="gene ID" value="C.cajan_35094"/>
</dbReference>
<reference evidence="1" key="1">
    <citation type="journal article" date="2012" name="Nat. Biotechnol.">
        <title>Draft genome sequence of pigeonpea (Cajanus cajan), an orphan legume crop of resource-poor farmers.</title>
        <authorList>
            <person name="Varshney R.K."/>
            <person name="Chen W."/>
            <person name="Li Y."/>
            <person name="Bharti A.K."/>
            <person name="Saxena R.K."/>
            <person name="Schlueter J.A."/>
            <person name="Donoghue M.T."/>
            <person name="Azam S."/>
            <person name="Fan G."/>
            <person name="Whaley A.M."/>
            <person name="Farmer A.D."/>
            <person name="Sheridan J."/>
            <person name="Iwata A."/>
            <person name="Tuteja R."/>
            <person name="Penmetsa R.V."/>
            <person name="Wu W."/>
            <person name="Upadhyaya H.D."/>
            <person name="Yang S.P."/>
            <person name="Shah T."/>
            <person name="Saxena K.B."/>
            <person name="Michael T."/>
            <person name="McCombie W.R."/>
            <person name="Yang B."/>
            <person name="Zhang G."/>
            <person name="Yang H."/>
            <person name="Wang J."/>
            <person name="Spillane C."/>
            <person name="Cook D.R."/>
            <person name="May G.D."/>
            <person name="Xu X."/>
            <person name="Jackson S.A."/>
        </authorList>
    </citation>
    <scope>NUCLEOTIDE SEQUENCE [LARGE SCALE GENOMIC DNA]</scope>
</reference>
<dbReference type="PANTHER" id="PTHR11439">
    <property type="entry name" value="GAG-POL-RELATED RETROTRANSPOSON"/>
    <property type="match status" value="1"/>
</dbReference>
<keyword evidence="2" id="KW-1185">Reference proteome</keyword>
<sequence>MVGSLRYVCNTRPAIAYGVGLMSRYMETPKQSHLLAVKRLLKYAKGTIGYGLIFPNKFSSPNHSMVGYFDADWCGDKVDRKSTTCYVFMLGDAPISWCSRKQSVVALSSCEAEYIAASMGACQALCLETLLEELKTGTEEGMLLMVDNKSTINLAKNPVAHGRSKHIETRFHFLRDQISKRKLKLEFCRSESQIADILTKPLKEERFEELRNKLGVKCIGKLN</sequence>
<accession>A0A151RFP2</accession>
<gene>
    <name evidence="1" type="ORF">KK1_037206</name>
</gene>